<evidence type="ECO:0000313" key="2">
    <source>
        <dbReference type="Proteomes" id="UP001215598"/>
    </source>
</evidence>
<comment type="caution">
    <text evidence="1">The sequence shown here is derived from an EMBL/GenBank/DDBJ whole genome shotgun (WGS) entry which is preliminary data.</text>
</comment>
<name>A0AAD7I4A1_9AGAR</name>
<reference evidence="1" key="1">
    <citation type="submission" date="2023-03" db="EMBL/GenBank/DDBJ databases">
        <title>Massive genome expansion in bonnet fungi (Mycena s.s.) driven by repeated elements and novel gene families across ecological guilds.</title>
        <authorList>
            <consortium name="Lawrence Berkeley National Laboratory"/>
            <person name="Harder C.B."/>
            <person name="Miyauchi S."/>
            <person name="Viragh M."/>
            <person name="Kuo A."/>
            <person name="Thoen E."/>
            <person name="Andreopoulos B."/>
            <person name="Lu D."/>
            <person name="Skrede I."/>
            <person name="Drula E."/>
            <person name="Henrissat B."/>
            <person name="Morin E."/>
            <person name="Kohler A."/>
            <person name="Barry K."/>
            <person name="LaButti K."/>
            <person name="Morin E."/>
            <person name="Salamov A."/>
            <person name="Lipzen A."/>
            <person name="Mereny Z."/>
            <person name="Hegedus B."/>
            <person name="Baldrian P."/>
            <person name="Stursova M."/>
            <person name="Weitz H."/>
            <person name="Taylor A."/>
            <person name="Grigoriev I.V."/>
            <person name="Nagy L.G."/>
            <person name="Martin F."/>
            <person name="Kauserud H."/>
        </authorList>
    </citation>
    <scope>NUCLEOTIDE SEQUENCE</scope>
    <source>
        <strain evidence="1">CBHHK182m</strain>
    </source>
</reference>
<dbReference type="Proteomes" id="UP001215598">
    <property type="component" value="Unassembled WGS sequence"/>
</dbReference>
<protein>
    <recommendedName>
        <fullName evidence="3">F-box domain-containing protein</fullName>
    </recommendedName>
</protein>
<evidence type="ECO:0000313" key="1">
    <source>
        <dbReference type="EMBL" id="KAJ7734838.1"/>
    </source>
</evidence>
<keyword evidence="2" id="KW-1185">Reference proteome</keyword>
<organism evidence="1 2">
    <name type="scientific">Mycena metata</name>
    <dbReference type="NCBI Taxonomy" id="1033252"/>
    <lineage>
        <taxon>Eukaryota</taxon>
        <taxon>Fungi</taxon>
        <taxon>Dikarya</taxon>
        <taxon>Basidiomycota</taxon>
        <taxon>Agaricomycotina</taxon>
        <taxon>Agaricomycetes</taxon>
        <taxon>Agaricomycetidae</taxon>
        <taxon>Agaricales</taxon>
        <taxon>Marasmiineae</taxon>
        <taxon>Mycenaceae</taxon>
        <taxon>Mycena</taxon>
    </lineage>
</organism>
<dbReference type="AlphaFoldDB" id="A0AAD7I4A1"/>
<accession>A0AAD7I4A1</accession>
<dbReference type="EMBL" id="JARKIB010000130">
    <property type="protein sequence ID" value="KAJ7734838.1"/>
    <property type="molecule type" value="Genomic_DNA"/>
</dbReference>
<evidence type="ECO:0008006" key="3">
    <source>
        <dbReference type="Google" id="ProtNLM"/>
    </source>
</evidence>
<gene>
    <name evidence="1" type="ORF">B0H16DRAFT_1577373</name>
</gene>
<proteinExistence type="predicted"/>
<sequence length="378" mass="42387">MIVTRQPHTGMEIFQRLPNEVIAEIIGVASKVNQATLCRVSKLFNDLCLPTLYRVVLLEDYAAALAFTSTLLANTTRAATIRSFTVERLYEPWPQPSPPVLGGMLLASMKLMTRLEHLFFPALYKLQDNCFDALLADVTLPCLLTCGISHFSSWNAAGDKIGLFLQRHPTLTRVRLRTNMRIVISPTLRISLPNLRHYDGSVGLLPSMEAGGNLTRARLHWHSDHEDEDIDQAVKVLCSLSNPTIPFFAVHEYRDNSWQPILTSMAAHMPHTTALQMRPLAEFGTDLTEQIIDHITACLPVFTKLVYLAFECEAAAFPSSDADEDDDCNTVETWSEACPTLEACCFNSCAWRKGEDGWEEFDMSEFRALVGIPDSGYW</sequence>